<name>A0A9J6ECT7_RHIMP</name>
<keyword evidence="3" id="KW-1185">Reference proteome</keyword>
<gene>
    <name evidence="2" type="ORF">HPB51_023324</name>
</gene>
<reference evidence="2" key="1">
    <citation type="journal article" date="2020" name="Cell">
        <title>Large-Scale Comparative Analyses of Tick Genomes Elucidate Their Genetic Diversity and Vector Capacities.</title>
        <authorList>
            <consortium name="Tick Genome and Microbiome Consortium (TIGMIC)"/>
            <person name="Jia N."/>
            <person name="Wang J."/>
            <person name="Shi W."/>
            <person name="Du L."/>
            <person name="Sun Y."/>
            <person name="Zhan W."/>
            <person name="Jiang J.F."/>
            <person name="Wang Q."/>
            <person name="Zhang B."/>
            <person name="Ji P."/>
            <person name="Bell-Sakyi L."/>
            <person name="Cui X.M."/>
            <person name="Yuan T.T."/>
            <person name="Jiang B.G."/>
            <person name="Yang W.F."/>
            <person name="Lam T.T."/>
            <person name="Chang Q.C."/>
            <person name="Ding S.J."/>
            <person name="Wang X.J."/>
            <person name="Zhu J.G."/>
            <person name="Ruan X.D."/>
            <person name="Zhao L."/>
            <person name="Wei J.T."/>
            <person name="Ye R.Z."/>
            <person name="Que T.C."/>
            <person name="Du C.H."/>
            <person name="Zhou Y.H."/>
            <person name="Cheng J.X."/>
            <person name="Dai P.F."/>
            <person name="Guo W.B."/>
            <person name="Han X.H."/>
            <person name="Huang E.J."/>
            <person name="Li L.F."/>
            <person name="Wei W."/>
            <person name="Gao Y.C."/>
            <person name="Liu J.Z."/>
            <person name="Shao H.Z."/>
            <person name="Wang X."/>
            <person name="Wang C.C."/>
            <person name="Yang T.C."/>
            <person name="Huo Q.B."/>
            <person name="Li W."/>
            <person name="Chen H.Y."/>
            <person name="Chen S.E."/>
            <person name="Zhou L.G."/>
            <person name="Ni X.B."/>
            <person name="Tian J.H."/>
            <person name="Sheng Y."/>
            <person name="Liu T."/>
            <person name="Pan Y.S."/>
            <person name="Xia L.Y."/>
            <person name="Li J."/>
            <person name="Zhao F."/>
            <person name="Cao W.C."/>
        </authorList>
    </citation>
    <scope>NUCLEOTIDE SEQUENCE</scope>
    <source>
        <strain evidence="2">Rmic-2018</strain>
    </source>
</reference>
<evidence type="ECO:0000313" key="2">
    <source>
        <dbReference type="EMBL" id="KAH8032174.1"/>
    </source>
</evidence>
<accession>A0A9J6ECT7</accession>
<organism evidence="2 3">
    <name type="scientific">Rhipicephalus microplus</name>
    <name type="common">Cattle tick</name>
    <name type="synonym">Boophilus microplus</name>
    <dbReference type="NCBI Taxonomy" id="6941"/>
    <lineage>
        <taxon>Eukaryota</taxon>
        <taxon>Metazoa</taxon>
        <taxon>Ecdysozoa</taxon>
        <taxon>Arthropoda</taxon>
        <taxon>Chelicerata</taxon>
        <taxon>Arachnida</taxon>
        <taxon>Acari</taxon>
        <taxon>Parasitiformes</taxon>
        <taxon>Ixodida</taxon>
        <taxon>Ixodoidea</taxon>
        <taxon>Ixodidae</taxon>
        <taxon>Rhipicephalinae</taxon>
        <taxon>Rhipicephalus</taxon>
        <taxon>Boophilus</taxon>
    </lineage>
</organism>
<protein>
    <submittedName>
        <fullName evidence="2">Uncharacterized protein</fullName>
    </submittedName>
</protein>
<dbReference type="Proteomes" id="UP000821866">
    <property type="component" value="Chromosome 3"/>
</dbReference>
<comment type="caution">
    <text evidence="2">The sequence shown here is derived from an EMBL/GenBank/DDBJ whole genome shotgun (WGS) entry which is preliminary data.</text>
</comment>
<proteinExistence type="predicted"/>
<feature type="region of interest" description="Disordered" evidence="1">
    <location>
        <begin position="136"/>
        <end position="163"/>
    </location>
</feature>
<evidence type="ECO:0000313" key="3">
    <source>
        <dbReference type="Proteomes" id="UP000821866"/>
    </source>
</evidence>
<dbReference type="AlphaFoldDB" id="A0A9J6ECT7"/>
<evidence type="ECO:0000256" key="1">
    <source>
        <dbReference type="SAM" id="MobiDB-lite"/>
    </source>
</evidence>
<dbReference type="EMBL" id="JABSTU010000005">
    <property type="protein sequence ID" value="KAH8032174.1"/>
    <property type="molecule type" value="Genomic_DNA"/>
</dbReference>
<reference evidence="2" key="2">
    <citation type="submission" date="2021-09" db="EMBL/GenBank/DDBJ databases">
        <authorList>
            <person name="Jia N."/>
            <person name="Wang J."/>
            <person name="Shi W."/>
            <person name="Du L."/>
            <person name="Sun Y."/>
            <person name="Zhan W."/>
            <person name="Jiang J."/>
            <person name="Wang Q."/>
            <person name="Zhang B."/>
            <person name="Ji P."/>
            <person name="Sakyi L.B."/>
            <person name="Cui X."/>
            <person name="Yuan T."/>
            <person name="Jiang B."/>
            <person name="Yang W."/>
            <person name="Lam T.T.-Y."/>
            <person name="Chang Q."/>
            <person name="Ding S."/>
            <person name="Wang X."/>
            <person name="Zhu J."/>
            <person name="Ruan X."/>
            <person name="Zhao L."/>
            <person name="Wei J."/>
            <person name="Que T."/>
            <person name="Du C."/>
            <person name="Cheng J."/>
            <person name="Dai P."/>
            <person name="Han X."/>
            <person name="Huang E."/>
            <person name="Gao Y."/>
            <person name="Liu J."/>
            <person name="Shao H."/>
            <person name="Ye R."/>
            <person name="Li L."/>
            <person name="Wei W."/>
            <person name="Wang X."/>
            <person name="Wang C."/>
            <person name="Huo Q."/>
            <person name="Li W."/>
            <person name="Guo W."/>
            <person name="Chen H."/>
            <person name="Chen S."/>
            <person name="Zhou L."/>
            <person name="Zhou L."/>
            <person name="Ni X."/>
            <person name="Tian J."/>
            <person name="Zhou Y."/>
            <person name="Sheng Y."/>
            <person name="Liu T."/>
            <person name="Pan Y."/>
            <person name="Xia L."/>
            <person name="Li J."/>
            <person name="Zhao F."/>
            <person name="Cao W."/>
        </authorList>
    </citation>
    <scope>NUCLEOTIDE SEQUENCE</scope>
    <source>
        <strain evidence="2">Rmic-2018</strain>
        <tissue evidence="2">Larvae</tissue>
    </source>
</reference>
<sequence length="163" mass="17854">MQHSSFLVAPTVATVTATSRSSNVVTWKQVTSTECYVDSAVTKEKSFSLTTASNTGTQQRILAADSLHPSFEGVALVASHIRELCCKRNNKVSLWCEFSSCYPSHGVTQTSPMVCYPQPFPDAEINSPVLSRKNLSEEIAQTTPSLGRRYPSRKNPSHDNATK</sequence>